<feature type="region of interest" description="Disordered" evidence="1">
    <location>
        <begin position="58"/>
        <end position="136"/>
    </location>
</feature>
<sequence length="167" mass="18392">MTRSGAGACSLPTCRYFQNLLFLKDKIANKETESNVSLSNQRHAVSLEDSIIQNMGALSQQQSIRTPNTRPGTEQHAPLLSTTTVSNSTQKQVPTTSSTQQLNRSAPFAPTPDKRKSGSNELFSGTPKQKKAAREELSNTVDLLTLKHLDNFSSAEKELLKSINRKF</sequence>
<gene>
    <name evidence="2" type="ORF">PACLA_8A064585</name>
</gene>
<evidence type="ECO:0000313" key="2">
    <source>
        <dbReference type="EMBL" id="CAB3994829.1"/>
    </source>
</evidence>
<dbReference type="AlphaFoldDB" id="A0A6S7GX87"/>
<proteinExistence type="predicted"/>
<evidence type="ECO:0000313" key="3">
    <source>
        <dbReference type="Proteomes" id="UP001152795"/>
    </source>
</evidence>
<comment type="caution">
    <text evidence="2">The sequence shown here is derived from an EMBL/GenBank/DDBJ whole genome shotgun (WGS) entry which is preliminary data.</text>
</comment>
<dbReference type="Proteomes" id="UP001152795">
    <property type="component" value="Unassembled WGS sequence"/>
</dbReference>
<name>A0A6S7GX87_PARCT</name>
<accession>A0A6S7GX87</accession>
<keyword evidence="3" id="KW-1185">Reference proteome</keyword>
<feature type="compositionally biased region" description="Polar residues" evidence="1">
    <location>
        <begin position="80"/>
        <end position="104"/>
    </location>
</feature>
<feature type="compositionally biased region" description="Polar residues" evidence="1">
    <location>
        <begin position="58"/>
        <end position="72"/>
    </location>
</feature>
<protein>
    <submittedName>
        <fullName evidence="2">Uncharacterized protein</fullName>
    </submittedName>
</protein>
<reference evidence="2" key="1">
    <citation type="submission" date="2020-04" db="EMBL/GenBank/DDBJ databases">
        <authorList>
            <person name="Alioto T."/>
            <person name="Alioto T."/>
            <person name="Gomez Garrido J."/>
        </authorList>
    </citation>
    <scope>NUCLEOTIDE SEQUENCE</scope>
    <source>
        <strain evidence="2">A484AB</strain>
    </source>
</reference>
<dbReference type="EMBL" id="CACRXK020002548">
    <property type="protein sequence ID" value="CAB3994829.1"/>
    <property type="molecule type" value="Genomic_DNA"/>
</dbReference>
<evidence type="ECO:0000256" key="1">
    <source>
        <dbReference type="SAM" id="MobiDB-lite"/>
    </source>
</evidence>
<organism evidence="2 3">
    <name type="scientific">Paramuricea clavata</name>
    <name type="common">Red gorgonian</name>
    <name type="synonym">Violescent sea-whip</name>
    <dbReference type="NCBI Taxonomy" id="317549"/>
    <lineage>
        <taxon>Eukaryota</taxon>
        <taxon>Metazoa</taxon>
        <taxon>Cnidaria</taxon>
        <taxon>Anthozoa</taxon>
        <taxon>Octocorallia</taxon>
        <taxon>Malacalcyonacea</taxon>
        <taxon>Plexauridae</taxon>
        <taxon>Paramuricea</taxon>
    </lineage>
</organism>